<dbReference type="GO" id="GO:0016874">
    <property type="term" value="F:ligase activity"/>
    <property type="evidence" value="ECO:0007669"/>
    <property type="project" value="UniProtKB-KW"/>
</dbReference>
<keyword evidence="1" id="KW-0732">Signal</keyword>
<feature type="chain" id="PRO_5019757987" evidence="1">
    <location>
        <begin position="25"/>
        <end position="333"/>
    </location>
</feature>
<keyword evidence="3" id="KW-1185">Reference proteome</keyword>
<keyword evidence="2" id="KW-0436">Ligase</keyword>
<dbReference type="STRING" id="84645.A0A498NE14"/>
<sequence>MKKKQWVLGGGLFVPVLIPGDSLGFPEAKGHPCMYELSRSTRACSNGPWPGRGGCGRRKLIVIPPEAEGYSAKNLKSVSSGGKAIFYVVPLQDSLDTSPLAPDSPHFSKMPKTTCYQCSEVMPLQMFAVHIKTCIGKLSSDDDSEDQISDVWVVEDKSKVACPICYREFLKDDITIHASVCGESLPTESSVATCADEGFPVHTSACTPKSLEDVLTFLKEQVDTTKEFKLCVDREDLPERGIIQWKRKKTASPASLLKPDADFIMMNCQPRYSERGTSKEAKYMPLCSVIHSRYFFLGINPETGTNSKRQRGQINQQVCTLNRKLTESEWMSI</sequence>
<protein>
    <submittedName>
        <fullName evidence="2">G2 M phase-specific E3 ubiquitin-ligase isoform X4</fullName>
    </submittedName>
</protein>
<dbReference type="AlphaFoldDB" id="A0A498NE14"/>
<name>A0A498NE14_LABRO</name>
<feature type="signal peptide" evidence="1">
    <location>
        <begin position="1"/>
        <end position="24"/>
    </location>
</feature>
<proteinExistence type="predicted"/>
<dbReference type="Proteomes" id="UP000290572">
    <property type="component" value="Unassembled WGS sequence"/>
</dbReference>
<gene>
    <name evidence="2" type="ORF">ROHU_005410</name>
</gene>
<accession>A0A498NE14</accession>
<evidence type="ECO:0000313" key="2">
    <source>
        <dbReference type="EMBL" id="RXN27897.1"/>
    </source>
</evidence>
<dbReference type="EMBL" id="QBIY01011929">
    <property type="protein sequence ID" value="RXN27897.1"/>
    <property type="molecule type" value="Genomic_DNA"/>
</dbReference>
<reference evidence="2 3" key="1">
    <citation type="submission" date="2018-03" db="EMBL/GenBank/DDBJ databases">
        <title>Draft genome sequence of Rohu Carp (Labeo rohita).</title>
        <authorList>
            <person name="Das P."/>
            <person name="Kushwaha B."/>
            <person name="Joshi C.G."/>
            <person name="Kumar D."/>
            <person name="Nagpure N.S."/>
            <person name="Sahoo L."/>
            <person name="Das S.P."/>
            <person name="Bit A."/>
            <person name="Patnaik S."/>
            <person name="Meher P.K."/>
            <person name="Jayasankar P."/>
            <person name="Koringa P.G."/>
            <person name="Patel N.V."/>
            <person name="Hinsu A.T."/>
            <person name="Kumar R."/>
            <person name="Pandey M."/>
            <person name="Agarwal S."/>
            <person name="Srivastava S."/>
            <person name="Singh M."/>
            <person name="Iquebal M.A."/>
            <person name="Jaiswal S."/>
            <person name="Angadi U.B."/>
            <person name="Kumar N."/>
            <person name="Raza M."/>
            <person name="Shah T.M."/>
            <person name="Rai A."/>
            <person name="Jena J.K."/>
        </authorList>
    </citation>
    <scope>NUCLEOTIDE SEQUENCE [LARGE SCALE GENOMIC DNA]</scope>
    <source>
        <strain evidence="2">DASCIFA01</strain>
        <tissue evidence="2">Testis</tissue>
    </source>
</reference>
<comment type="caution">
    <text evidence="2">The sequence shown here is derived from an EMBL/GenBank/DDBJ whole genome shotgun (WGS) entry which is preliminary data.</text>
</comment>
<evidence type="ECO:0000256" key="1">
    <source>
        <dbReference type="SAM" id="SignalP"/>
    </source>
</evidence>
<organism evidence="2 3">
    <name type="scientific">Labeo rohita</name>
    <name type="common">Indian major carp</name>
    <name type="synonym">Cyprinus rohita</name>
    <dbReference type="NCBI Taxonomy" id="84645"/>
    <lineage>
        <taxon>Eukaryota</taxon>
        <taxon>Metazoa</taxon>
        <taxon>Chordata</taxon>
        <taxon>Craniata</taxon>
        <taxon>Vertebrata</taxon>
        <taxon>Euteleostomi</taxon>
        <taxon>Actinopterygii</taxon>
        <taxon>Neopterygii</taxon>
        <taxon>Teleostei</taxon>
        <taxon>Ostariophysi</taxon>
        <taxon>Cypriniformes</taxon>
        <taxon>Cyprinidae</taxon>
        <taxon>Labeoninae</taxon>
        <taxon>Labeonini</taxon>
        <taxon>Labeo</taxon>
    </lineage>
</organism>
<evidence type="ECO:0000313" key="3">
    <source>
        <dbReference type="Proteomes" id="UP000290572"/>
    </source>
</evidence>